<dbReference type="AlphaFoldDB" id="A0A0B5BJG7"/>
<evidence type="ECO:0000256" key="1">
    <source>
        <dbReference type="ARBA" id="ARBA00022553"/>
    </source>
</evidence>
<gene>
    <name evidence="4" type="ORF">GPICK_13475</name>
</gene>
<proteinExistence type="predicted"/>
<keyword evidence="5" id="KW-1185">Reference proteome</keyword>
<evidence type="ECO:0000313" key="4">
    <source>
        <dbReference type="EMBL" id="AJE04226.1"/>
    </source>
</evidence>
<dbReference type="KEGG" id="gpi:GPICK_13475"/>
<sequence>MLGLLIADNDTEARKQLADLFIEAGYNVIVTNSAANALYGILKKTAQVVIIGSEFDEFKAGELIPLLKKCNRNLTIILVSDDASLPVIRKLRREGIFYHALKPVQPEDKEEIRLAVRCAFDSLMSCRPAR</sequence>
<dbReference type="STRING" id="345632.GPICK_13475"/>
<dbReference type="InterPro" id="IPR001789">
    <property type="entry name" value="Sig_transdc_resp-reg_receiver"/>
</dbReference>
<dbReference type="InterPro" id="IPR050595">
    <property type="entry name" value="Bact_response_regulator"/>
</dbReference>
<dbReference type="OrthoDB" id="5405544at2"/>
<dbReference type="RefSeq" id="WP_039744032.1">
    <property type="nucleotide sequence ID" value="NZ_CP009788.1"/>
</dbReference>
<comment type="caution">
    <text evidence="2">Lacks conserved residue(s) required for the propagation of feature annotation.</text>
</comment>
<evidence type="ECO:0000259" key="3">
    <source>
        <dbReference type="PROSITE" id="PS50110"/>
    </source>
</evidence>
<evidence type="ECO:0000256" key="2">
    <source>
        <dbReference type="PROSITE-ProRule" id="PRU00169"/>
    </source>
</evidence>
<feature type="domain" description="Response regulatory" evidence="3">
    <location>
        <begin position="3"/>
        <end position="117"/>
    </location>
</feature>
<dbReference type="CDD" id="cd00156">
    <property type="entry name" value="REC"/>
    <property type="match status" value="1"/>
</dbReference>
<dbReference type="Proteomes" id="UP000057609">
    <property type="component" value="Chromosome"/>
</dbReference>
<dbReference type="InterPro" id="IPR011006">
    <property type="entry name" value="CheY-like_superfamily"/>
</dbReference>
<dbReference type="HOGENOM" id="CLU_1903696_0_0_7"/>
<dbReference type="Gene3D" id="3.40.50.2300">
    <property type="match status" value="1"/>
</dbReference>
<name>A0A0B5BJG7_9BACT</name>
<organism evidence="4 5">
    <name type="scientific">Geobacter pickeringii</name>
    <dbReference type="NCBI Taxonomy" id="345632"/>
    <lineage>
        <taxon>Bacteria</taxon>
        <taxon>Pseudomonadati</taxon>
        <taxon>Thermodesulfobacteriota</taxon>
        <taxon>Desulfuromonadia</taxon>
        <taxon>Geobacterales</taxon>
        <taxon>Geobacteraceae</taxon>
        <taxon>Geobacter</taxon>
    </lineage>
</organism>
<dbReference type="SUPFAM" id="SSF52172">
    <property type="entry name" value="CheY-like"/>
    <property type="match status" value="1"/>
</dbReference>
<evidence type="ECO:0000313" key="5">
    <source>
        <dbReference type="Proteomes" id="UP000057609"/>
    </source>
</evidence>
<protein>
    <submittedName>
        <fullName evidence="4">Chemotaxis protein CheY</fullName>
    </submittedName>
</protein>
<dbReference type="EMBL" id="CP009788">
    <property type="protein sequence ID" value="AJE04226.1"/>
    <property type="molecule type" value="Genomic_DNA"/>
</dbReference>
<dbReference type="PANTHER" id="PTHR44591:SF20">
    <property type="entry name" value="PROTEIN PILH"/>
    <property type="match status" value="1"/>
</dbReference>
<accession>A0A0B5BJG7</accession>
<dbReference type="Pfam" id="PF00072">
    <property type="entry name" value="Response_reg"/>
    <property type="match status" value="1"/>
</dbReference>
<reference evidence="4 5" key="1">
    <citation type="journal article" date="2015" name="Genome Announc.">
        <title>Complete Genome of Geobacter pickeringii G13T, a Metal-Reducing Isolate from Sedimentary Kaolin Deposits.</title>
        <authorList>
            <person name="Badalamenti J.P."/>
            <person name="Bond D.R."/>
        </authorList>
    </citation>
    <scope>NUCLEOTIDE SEQUENCE [LARGE SCALE GENOMIC DNA]</scope>
    <source>
        <strain evidence="4 5">G13</strain>
    </source>
</reference>
<dbReference type="GO" id="GO:0000160">
    <property type="term" value="P:phosphorelay signal transduction system"/>
    <property type="evidence" value="ECO:0007669"/>
    <property type="project" value="InterPro"/>
</dbReference>
<dbReference type="PANTHER" id="PTHR44591">
    <property type="entry name" value="STRESS RESPONSE REGULATOR PROTEIN 1"/>
    <property type="match status" value="1"/>
</dbReference>
<keyword evidence="1" id="KW-0597">Phosphoprotein</keyword>
<dbReference type="PROSITE" id="PS50110">
    <property type="entry name" value="RESPONSE_REGULATORY"/>
    <property type="match status" value="1"/>
</dbReference>